<sequence>MATLKLDVEWRTAVFTAVLLPVFVSLGFWQLERADEKEALATAFEQRSAAPPQVVSSTLMEGDPELLAYLPVVAEGQFLPERHILLDNRIQGGRYGYEVVSVMSLPTNQLLLVNRGWIAGDPARRALPDIPELTGPVTVSGHVYVAPGDPYLLAEQDLTGQWPLRLQALEMDKLSVALTERLGASLLPYPLRIDAGEPGSLAVDWQVVNVSPAKHLGYAVQWFTMAAALLLLFIFRSSNLWQLLRGRNE</sequence>
<name>A0A918XK10_9GAMM</name>
<comment type="similarity">
    <text evidence="2 6">Belongs to the SURF1 family.</text>
</comment>
<proteinExistence type="inferred from homology"/>
<evidence type="ECO:0000256" key="1">
    <source>
        <dbReference type="ARBA" id="ARBA00004370"/>
    </source>
</evidence>
<evidence type="ECO:0000313" key="8">
    <source>
        <dbReference type="Proteomes" id="UP000644693"/>
    </source>
</evidence>
<evidence type="ECO:0000256" key="6">
    <source>
        <dbReference type="RuleBase" id="RU363076"/>
    </source>
</evidence>
<keyword evidence="3 6" id="KW-0812">Transmembrane</keyword>
<evidence type="ECO:0000256" key="5">
    <source>
        <dbReference type="ARBA" id="ARBA00023136"/>
    </source>
</evidence>
<gene>
    <name evidence="7" type="ORF">GCM10007053_20500</name>
</gene>
<dbReference type="RefSeq" id="WP_189477709.1">
    <property type="nucleotide sequence ID" value="NZ_BMYM01000002.1"/>
</dbReference>
<comment type="caution">
    <text evidence="7">The sequence shown here is derived from an EMBL/GenBank/DDBJ whole genome shotgun (WGS) entry which is preliminary data.</text>
</comment>
<dbReference type="Proteomes" id="UP000644693">
    <property type="component" value="Unassembled WGS sequence"/>
</dbReference>
<dbReference type="PROSITE" id="PS50895">
    <property type="entry name" value="SURF1"/>
    <property type="match status" value="1"/>
</dbReference>
<keyword evidence="4 6" id="KW-1133">Transmembrane helix</keyword>
<dbReference type="GO" id="GO:0005886">
    <property type="term" value="C:plasma membrane"/>
    <property type="evidence" value="ECO:0007669"/>
    <property type="project" value="UniProtKB-SubCell"/>
</dbReference>
<evidence type="ECO:0000256" key="3">
    <source>
        <dbReference type="ARBA" id="ARBA00022692"/>
    </source>
</evidence>
<dbReference type="InterPro" id="IPR002994">
    <property type="entry name" value="Surf1/Shy1"/>
</dbReference>
<keyword evidence="8" id="KW-1185">Reference proteome</keyword>
<dbReference type="EMBL" id="BMYM01000002">
    <property type="protein sequence ID" value="GHD34568.1"/>
    <property type="molecule type" value="Genomic_DNA"/>
</dbReference>
<dbReference type="PANTHER" id="PTHR23427">
    <property type="entry name" value="SURFEIT LOCUS PROTEIN"/>
    <property type="match status" value="1"/>
</dbReference>
<dbReference type="CDD" id="cd06662">
    <property type="entry name" value="SURF1"/>
    <property type="match status" value="1"/>
</dbReference>
<reference evidence="7" key="1">
    <citation type="journal article" date="2014" name="Int. J. Syst. Evol. Microbiol.">
        <title>Complete genome sequence of Corynebacterium casei LMG S-19264T (=DSM 44701T), isolated from a smear-ripened cheese.</title>
        <authorList>
            <consortium name="US DOE Joint Genome Institute (JGI-PGF)"/>
            <person name="Walter F."/>
            <person name="Albersmeier A."/>
            <person name="Kalinowski J."/>
            <person name="Ruckert C."/>
        </authorList>
    </citation>
    <scope>NUCLEOTIDE SEQUENCE</scope>
    <source>
        <strain evidence="7">KCTC 23430</strain>
    </source>
</reference>
<keyword evidence="5 6" id="KW-0472">Membrane</keyword>
<keyword evidence="6" id="KW-1003">Cell membrane</keyword>
<evidence type="ECO:0000256" key="4">
    <source>
        <dbReference type="ARBA" id="ARBA00022989"/>
    </source>
</evidence>
<dbReference type="AlphaFoldDB" id="A0A918XK10"/>
<dbReference type="Pfam" id="PF02104">
    <property type="entry name" value="SURF1"/>
    <property type="match status" value="1"/>
</dbReference>
<accession>A0A918XK10</accession>
<comment type="subcellular location">
    <subcellularLocation>
        <location evidence="6">Cell membrane</location>
        <topology evidence="6">Multi-pass membrane protein</topology>
    </subcellularLocation>
    <subcellularLocation>
        <location evidence="1">Membrane</location>
    </subcellularLocation>
</comment>
<organism evidence="7 8">
    <name type="scientific">Parahalioglobus pacificus</name>
    <dbReference type="NCBI Taxonomy" id="930806"/>
    <lineage>
        <taxon>Bacteria</taxon>
        <taxon>Pseudomonadati</taxon>
        <taxon>Pseudomonadota</taxon>
        <taxon>Gammaproteobacteria</taxon>
        <taxon>Cellvibrionales</taxon>
        <taxon>Halieaceae</taxon>
        <taxon>Parahalioglobus</taxon>
    </lineage>
</organism>
<feature type="transmembrane region" description="Helical" evidence="6">
    <location>
        <begin position="216"/>
        <end position="235"/>
    </location>
</feature>
<evidence type="ECO:0000256" key="2">
    <source>
        <dbReference type="ARBA" id="ARBA00007165"/>
    </source>
</evidence>
<reference evidence="7" key="2">
    <citation type="submission" date="2020-09" db="EMBL/GenBank/DDBJ databases">
        <authorList>
            <person name="Sun Q."/>
            <person name="Kim S."/>
        </authorList>
    </citation>
    <scope>NUCLEOTIDE SEQUENCE</scope>
    <source>
        <strain evidence="7">KCTC 23430</strain>
    </source>
</reference>
<dbReference type="PANTHER" id="PTHR23427:SF2">
    <property type="entry name" value="SURFEIT LOCUS PROTEIN 1"/>
    <property type="match status" value="1"/>
</dbReference>
<evidence type="ECO:0000313" key="7">
    <source>
        <dbReference type="EMBL" id="GHD34568.1"/>
    </source>
</evidence>
<protein>
    <recommendedName>
        <fullName evidence="6">SURF1-like protein</fullName>
    </recommendedName>
</protein>
<feature type="transmembrane region" description="Helical" evidence="6">
    <location>
        <begin position="12"/>
        <end position="31"/>
    </location>
</feature>
<dbReference type="InterPro" id="IPR045214">
    <property type="entry name" value="Surf1/Surf4"/>
</dbReference>